<keyword evidence="3" id="KW-1185">Reference proteome</keyword>
<dbReference type="EMBL" id="CP006260">
    <property type="protein sequence ID" value="AGS73884.1"/>
    <property type="molecule type" value="Genomic_DNA"/>
</dbReference>
<dbReference type="Pfam" id="PF19698">
    <property type="entry name" value="DUF6197"/>
    <property type="match status" value="1"/>
</dbReference>
<keyword evidence="2" id="KW-0614">Plasmid</keyword>
<evidence type="ECO:0000256" key="1">
    <source>
        <dbReference type="SAM" id="MobiDB-lite"/>
    </source>
</evidence>
<gene>
    <name evidence="2" type="ORF">B446_35628</name>
</gene>
<dbReference type="eggNOG" id="ENOG5030427">
    <property type="taxonomic scope" value="Bacteria"/>
</dbReference>
<dbReference type="KEGG" id="sci:B446_35628"/>
<dbReference type="Proteomes" id="UP000015423">
    <property type="component" value="Plasmid pSCO1"/>
</dbReference>
<geneLocation type="plasmid" evidence="2 3">
    <name>pSCO1</name>
</geneLocation>
<evidence type="ECO:0000313" key="2">
    <source>
        <dbReference type="EMBL" id="AGS73884.1"/>
    </source>
</evidence>
<protein>
    <submittedName>
        <fullName evidence="2">Uncharacterized protein</fullName>
    </submittedName>
</protein>
<dbReference type="AlphaFoldDB" id="S5VF98"/>
<reference evidence="2 3" key="1">
    <citation type="submission" date="2012-10" db="EMBL/GenBank/DDBJ databases">
        <title>The complete genome sequence of Streptomyces collinus Tu 365.</title>
        <authorList>
            <person name="Ruckert C."/>
            <person name="Szczepanowski R."/>
            <person name="Goesmann A."/>
            <person name="Pross E.K."/>
            <person name="Musiol E.M."/>
            <person name="Blin K."/>
            <person name="Wohlleben W."/>
            <person name="Puhler A."/>
            <person name="Weber T."/>
            <person name="Kalinowski J."/>
        </authorList>
    </citation>
    <scope>NUCLEOTIDE SEQUENCE [LARGE SCALE GENOMIC DNA]</scope>
    <source>
        <strain evidence="3">DSM 40733 / Tue 365</strain>
        <plasmid evidence="2 3">pSCO1</plasmid>
    </source>
</reference>
<feature type="region of interest" description="Disordered" evidence="1">
    <location>
        <begin position="27"/>
        <end position="61"/>
    </location>
</feature>
<dbReference type="PATRIC" id="fig|1214242.5.peg.7264"/>
<dbReference type="HOGENOM" id="CLU_1676809_0_0_11"/>
<proteinExistence type="predicted"/>
<name>S5VF98_STRC3</name>
<sequence length="157" mass="17063">MEGSMNTRTDTDFTPIDQDLYAKAFQLLDPGPTPEPTATEASAASVPSPRPAAPPVRRTGPVERTLTDALAFLDTHGWARFTLVHPEGARCSIGALRAAAGARNAAYCDAGNLLLDEARRQHGKKWETIPSWNDSHTGAQVRSVWDAAIRRARRMSI</sequence>
<accession>S5VF98</accession>
<organism evidence="2 3">
    <name type="scientific">Streptomyces collinus (strain DSM 40733 / Tue 365)</name>
    <dbReference type="NCBI Taxonomy" id="1214242"/>
    <lineage>
        <taxon>Bacteria</taxon>
        <taxon>Bacillati</taxon>
        <taxon>Actinomycetota</taxon>
        <taxon>Actinomycetes</taxon>
        <taxon>Kitasatosporales</taxon>
        <taxon>Streptomycetaceae</taxon>
        <taxon>Streptomyces</taxon>
    </lineage>
</organism>
<evidence type="ECO:0000313" key="3">
    <source>
        <dbReference type="Proteomes" id="UP000015423"/>
    </source>
</evidence>
<feature type="compositionally biased region" description="Low complexity" evidence="1">
    <location>
        <begin position="36"/>
        <end position="47"/>
    </location>
</feature>
<dbReference type="InterPro" id="IPR045677">
    <property type="entry name" value="DUF6197"/>
</dbReference>